<evidence type="ECO:0000313" key="2">
    <source>
        <dbReference type="EMBL" id="KAG5613111.1"/>
    </source>
</evidence>
<comment type="caution">
    <text evidence="2">The sequence shown here is derived from an EMBL/GenBank/DDBJ whole genome shotgun (WGS) entry which is preliminary data.</text>
</comment>
<evidence type="ECO:0000313" key="3">
    <source>
        <dbReference type="Proteomes" id="UP000824120"/>
    </source>
</evidence>
<organism evidence="2 3">
    <name type="scientific">Solanum commersonii</name>
    <name type="common">Commerson's wild potato</name>
    <name type="synonym">Commerson's nightshade</name>
    <dbReference type="NCBI Taxonomy" id="4109"/>
    <lineage>
        <taxon>Eukaryota</taxon>
        <taxon>Viridiplantae</taxon>
        <taxon>Streptophyta</taxon>
        <taxon>Embryophyta</taxon>
        <taxon>Tracheophyta</taxon>
        <taxon>Spermatophyta</taxon>
        <taxon>Magnoliopsida</taxon>
        <taxon>eudicotyledons</taxon>
        <taxon>Gunneridae</taxon>
        <taxon>Pentapetalae</taxon>
        <taxon>asterids</taxon>
        <taxon>lamiids</taxon>
        <taxon>Solanales</taxon>
        <taxon>Solanaceae</taxon>
        <taxon>Solanoideae</taxon>
        <taxon>Solaneae</taxon>
        <taxon>Solanum</taxon>
    </lineage>
</organism>
<comment type="similarity">
    <text evidence="1">Belongs to the peptidase S10 family.</text>
</comment>
<dbReference type="SUPFAM" id="SSF53474">
    <property type="entry name" value="alpha/beta-Hydrolases"/>
    <property type="match status" value="1"/>
</dbReference>
<dbReference type="EMBL" id="JACXVP010000004">
    <property type="protein sequence ID" value="KAG5613111.1"/>
    <property type="molecule type" value="Genomic_DNA"/>
</dbReference>
<sequence>MIENFKKYGPVRFVEQVYNGSMPSFVQNLHAWTKFDYQFSDSKRNNFGSTINYFSDHPQFISNPFYVSGNSYSGITIPIITQSISNCKIRSIEYIFQMQLLNTY</sequence>
<evidence type="ECO:0000256" key="1">
    <source>
        <dbReference type="ARBA" id="ARBA00009431"/>
    </source>
</evidence>
<dbReference type="Pfam" id="PF00450">
    <property type="entry name" value="Peptidase_S10"/>
    <property type="match status" value="1"/>
</dbReference>
<dbReference type="InterPro" id="IPR001563">
    <property type="entry name" value="Peptidase_S10"/>
</dbReference>
<dbReference type="OrthoDB" id="443318at2759"/>
<gene>
    <name evidence="2" type="ORF">H5410_024392</name>
</gene>
<reference evidence="2 3" key="1">
    <citation type="submission" date="2020-09" db="EMBL/GenBank/DDBJ databases">
        <title>De no assembly of potato wild relative species, Solanum commersonii.</title>
        <authorList>
            <person name="Cho K."/>
        </authorList>
    </citation>
    <scope>NUCLEOTIDE SEQUENCE [LARGE SCALE GENOMIC DNA]</scope>
    <source>
        <strain evidence="2">LZ3.2</strain>
        <tissue evidence="2">Leaf</tissue>
    </source>
</reference>
<name>A0A9J5ZLV8_SOLCO</name>
<proteinExistence type="inferred from homology"/>
<dbReference type="InterPro" id="IPR029058">
    <property type="entry name" value="AB_hydrolase_fold"/>
</dbReference>
<dbReference type="AlphaFoldDB" id="A0A9J5ZLV8"/>
<dbReference type="Proteomes" id="UP000824120">
    <property type="component" value="Chromosome 4"/>
</dbReference>
<protein>
    <submittedName>
        <fullName evidence="2">Uncharacterized protein</fullName>
    </submittedName>
</protein>
<dbReference type="GO" id="GO:0004185">
    <property type="term" value="F:serine-type carboxypeptidase activity"/>
    <property type="evidence" value="ECO:0007669"/>
    <property type="project" value="InterPro"/>
</dbReference>
<dbReference type="Gene3D" id="3.40.50.1820">
    <property type="entry name" value="alpha/beta hydrolase"/>
    <property type="match status" value="1"/>
</dbReference>
<accession>A0A9J5ZLV8</accession>
<keyword evidence="3" id="KW-1185">Reference proteome</keyword>
<dbReference type="GO" id="GO:0006508">
    <property type="term" value="P:proteolysis"/>
    <property type="evidence" value="ECO:0007669"/>
    <property type="project" value="InterPro"/>
</dbReference>